<dbReference type="PANTHER" id="PTHR43649">
    <property type="entry name" value="ARABINOSE-BINDING PROTEIN-RELATED"/>
    <property type="match status" value="1"/>
</dbReference>
<organism evidence="2 3">
    <name type="scientific">Candidatus Uhrbacteria bacterium RIFCSPHIGHO2_01_FULL_63_20</name>
    <dbReference type="NCBI Taxonomy" id="1802385"/>
    <lineage>
        <taxon>Bacteria</taxon>
        <taxon>Candidatus Uhriibacteriota</taxon>
    </lineage>
</organism>
<evidence type="ECO:0000313" key="3">
    <source>
        <dbReference type="Proteomes" id="UP000177885"/>
    </source>
</evidence>
<evidence type="ECO:0008006" key="4">
    <source>
        <dbReference type="Google" id="ProtNLM"/>
    </source>
</evidence>
<sequence length="456" mass="50539">MTTKRPLIALLLAVLVFTGQGCGGGSAVTEKPLTLTIWNVFDQDDAFKDIMLAYQKVHPNVSFDYRQLRVEEYRDELLRAFAEGTGPDIFAVHNDGVGEYKSLIAPLPATLAIPYTEIKGTIKKEKVTTVRTEATISPANVRRDFVDVVALDAVLPYQATPNAQTEERVWGLPMALDTMVMYVNKDLLNAAGIAQPPQDWTTFQDAVAKLTRVGPENAVVQSGAAIGTSRNVERAFDILTLLMMQNGTQMTDDRGRPTFASYEAPDRTSPGQDAVRFYTDFANPLKKVYAWNADLPPSFDAFVTGRTAFFFGYAYHLPQIRARAPRLNFAIAPMLQIQGGRVVNTANYWLQTVSKSSKNQNYAWDFVQFATRADNVTSYLEYAKKPTARRALIQSQIANEDLSVFVSQVLTAKSWYRGSNATSAEQAFLDLIDDALAGVEIEDAIREAQNKVSQSL</sequence>
<keyword evidence="1" id="KW-0732">Signal</keyword>
<dbReference type="Gene3D" id="3.40.190.10">
    <property type="entry name" value="Periplasmic binding protein-like II"/>
    <property type="match status" value="1"/>
</dbReference>
<reference evidence="2 3" key="1">
    <citation type="journal article" date="2016" name="Nat. Commun.">
        <title>Thousands of microbial genomes shed light on interconnected biogeochemical processes in an aquifer system.</title>
        <authorList>
            <person name="Anantharaman K."/>
            <person name="Brown C.T."/>
            <person name="Hug L.A."/>
            <person name="Sharon I."/>
            <person name="Castelle C.J."/>
            <person name="Probst A.J."/>
            <person name="Thomas B.C."/>
            <person name="Singh A."/>
            <person name="Wilkins M.J."/>
            <person name="Karaoz U."/>
            <person name="Brodie E.L."/>
            <person name="Williams K.H."/>
            <person name="Hubbard S.S."/>
            <person name="Banfield J.F."/>
        </authorList>
    </citation>
    <scope>NUCLEOTIDE SEQUENCE [LARGE SCALE GENOMIC DNA]</scope>
</reference>
<gene>
    <name evidence="2" type="ORF">A2856_00775</name>
</gene>
<proteinExistence type="predicted"/>
<protein>
    <recommendedName>
        <fullName evidence="4">Extracellular solute-binding protein</fullName>
    </recommendedName>
</protein>
<dbReference type="PROSITE" id="PS51257">
    <property type="entry name" value="PROKAR_LIPOPROTEIN"/>
    <property type="match status" value="1"/>
</dbReference>
<accession>A0A1F7TNB5</accession>
<dbReference type="InterPro" id="IPR006059">
    <property type="entry name" value="SBP"/>
</dbReference>
<dbReference type="AlphaFoldDB" id="A0A1F7TNB5"/>
<evidence type="ECO:0000256" key="1">
    <source>
        <dbReference type="SAM" id="SignalP"/>
    </source>
</evidence>
<dbReference type="SUPFAM" id="SSF53850">
    <property type="entry name" value="Periplasmic binding protein-like II"/>
    <property type="match status" value="1"/>
</dbReference>
<dbReference type="Pfam" id="PF01547">
    <property type="entry name" value="SBP_bac_1"/>
    <property type="match status" value="1"/>
</dbReference>
<evidence type="ECO:0000313" key="2">
    <source>
        <dbReference type="EMBL" id="OGL67007.1"/>
    </source>
</evidence>
<dbReference type="EMBL" id="MGDT01000004">
    <property type="protein sequence ID" value="OGL67007.1"/>
    <property type="molecule type" value="Genomic_DNA"/>
</dbReference>
<dbReference type="PANTHER" id="PTHR43649:SF12">
    <property type="entry name" value="DIACETYLCHITOBIOSE BINDING PROTEIN DASA"/>
    <property type="match status" value="1"/>
</dbReference>
<name>A0A1F7TNB5_9BACT</name>
<comment type="caution">
    <text evidence="2">The sequence shown here is derived from an EMBL/GenBank/DDBJ whole genome shotgun (WGS) entry which is preliminary data.</text>
</comment>
<dbReference type="InterPro" id="IPR050490">
    <property type="entry name" value="Bact_solute-bd_prot1"/>
</dbReference>
<feature type="chain" id="PRO_5009532876" description="Extracellular solute-binding protein" evidence="1">
    <location>
        <begin position="22"/>
        <end position="456"/>
    </location>
</feature>
<feature type="signal peptide" evidence="1">
    <location>
        <begin position="1"/>
        <end position="21"/>
    </location>
</feature>
<dbReference type="STRING" id="1802385.A2856_00775"/>
<dbReference type="Proteomes" id="UP000177885">
    <property type="component" value="Unassembled WGS sequence"/>
</dbReference>